<evidence type="ECO:0000256" key="1">
    <source>
        <dbReference type="ARBA" id="ARBA00007347"/>
    </source>
</evidence>
<dbReference type="Proteomes" id="UP000269793">
    <property type="component" value="Chromosome I"/>
</dbReference>
<evidence type="ECO:0000256" key="3">
    <source>
        <dbReference type="RuleBase" id="RU364104"/>
    </source>
</evidence>
<evidence type="ECO:0000256" key="2">
    <source>
        <dbReference type="ARBA" id="ARBA00023157"/>
    </source>
</evidence>
<proteinExistence type="inferred from homology"/>
<keyword evidence="3" id="KW-0999">Mitochondrion inner membrane</keyword>
<dbReference type="EMBL" id="CP033148">
    <property type="protein sequence ID" value="AYO41364.1"/>
    <property type="molecule type" value="Genomic_DNA"/>
</dbReference>
<protein>
    <recommendedName>
        <fullName evidence="3">COX assembly mitochondrial protein</fullName>
    </recommendedName>
</protein>
<dbReference type="Pfam" id="PF08583">
    <property type="entry name" value="Cmc1"/>
    <property type="match status" value="1"/>
</dbReference>
<accession>A0A3G2S080</accession>
<dbReference type="STRING" id="425264.A0A3G2S080"/>
<dbReference type="VEuPathDB" id="FungiDB:DNF11_0414"/>
<evidence type="ECO:0000313" key="5">
    <source>
        <dbReference type="Proteomes" id="UP000269793"/>
    </source>
</evidence>
<comment type="subcellular location">
    <subcellularLocation>
        <location evidence="3">Mitochondrion inner membrane</location>
    </subcellularLocation>
</comment>
<keyword evidence="3" id="KW-0143">Chaperone</keyword>
<comment type="similarity">
    <text evidence="1 3">Belongs to the CMC family.</text>
</comment>
<keyword evidence="2" id="KW-1015">Disulfide bond</keyword>
<comment type="function">
    <text evidence="3">Required for mitochondrial cytochrome c oxidase (COX) assembly and respiration.</text>
</comment>
<evidence type="ECO:0000313" key="4">
    <source>
        <dbReference type="EMBL" id="AYO41364.1"/>
    </source>
</evidence>
<reference evidence="4 5" key="1">
    <citation type="submission" date="2018-10" db="EMBL/GenBank/DDBJ databases">
        <title>Complete genome sequence of Malassezia restricta CBS 7877.</title>
        <authorList>
            <person name="Morand S.C."/>
            <person name="Bertignac M."/>
            <person name="Iltis A."/>
            <person name="Kolder I."/>
            <person name="Pirovano W."/>
            <person name="Jourdain R."/>
            <person name="Clavaud C."/>
        </authorList>
    </citation>
    <scope>NUCLEOTIDE SEQUENCE [LARGE SCALE GENOMIC DNA]</scope>
    <source>
        <strain evidence="4 5">CBS 7877</strain>
    </source>
</reference>
<dbReference type="GO" id="GO:0005743">
    <property type="term" value="C:mitochondrial inner membrane"/>
    <property type="evidence" value="ECO:0007669"/>
    <property type="project" value="UniProtKB-SubCell"/>
</dbReference>
<keyword evidence="5" id="KW-1185">Reference proteome</keyword>
<organism evidence="4 5">
    <name type="scientific">Malassezia restricta (strain ATCC 96810 / NBRC 103918 / CBS 7877)</name>
    <name type="common">Seborrheic dermatitis infection agent</name>
    <dbReference type="NCBI Taxonomy" id="425264"/>
    <lineage>
        <taxon>Eukaryota</taxon>
        <taxon>Fungi</taxon>
        <taxon>Dikarya</taxon>
        <taxon>Basidiomycota</taxon>
        <taxon>Ustilaginomycotina</taxon>
        <taxon>Malasseziomycetes</taxon>
        <taxon>Malasseziales</taxon>
        <taxon>Malasseziaceae</taxon>
        <taxon>Malassezia</taxon>
    </lineage>
</organism>
<gene>
    <name evidence="4" type="primary">cmc2</name>
    <name evidence="4" type="ORF">DNF11_0414</name>
</gene>
<dbReference type="AlphaFoldDB" id="A0A3G2S080"/>
<dbReference type="InterPro" id="IPR013892">
    <property type="entry name" value="Cyt_c_biogenesis_Cmc1-like"/>
</dbReference>
<dbReference type="OrthoDB" id="6224010at2759"/>
<sequence length="87" mass="10215">MASQNSTHVMSNREFETFMKNRKLEAYKACDPLVQEFVACSRNRVFSVLWACSEQSKRMKDCIRSFAEEKSVMAAGEEYLRTHRRQV</sequence>
<name>A0A3G2S080_MALR7</name>
<keyword evidence="3" id="KW-0496">Mitochondrion</keyword>
<keyword evidence="3" id="KW-0472">Membrane</keyword>